<evidence type="ECO:0000256" key="11">
    <source>
        <dbReference type="RuleBase" id="RU000488"/>
    </source>
</evidence>
<dbReference type="Pfam" id="PF00153">
    <property type="entry name" value="Mito_carr"/>
    <property type="match status" value="3"/>
</dbReference>
<protein>
    <recommendedName>
        <fullName evidence="14">Mitochondrial carrier protein</fullName>
    </recommendedName>
</protein>
<evidence type="ECO:0000256" key="7">
    <source>
        <dbReference type="ARBA" id="ARBA00022989"/>
    </source>
</evidence>
<feature type="repeat" description="Solcar" evidence="10">
    <location>
        <begin position="129"/>
        <end position="213"/>
    </location>
</feature>
<keyword evidence="6" id="KW-0999">Mitochondrion inner membrane</keyword>
<evidence type="ECO:0008006" key="14">
    <source>
        <dbReference type="Google" id="ProtNLM"/>
    </source>
</evidence>
<dbReference type="PANTHER" id="PTHR45678:SF6">
    <property type="entry name" value="SLC (SOLUTE CARRIER) HOMOLOG"/>
    <property type="match status" value="1"/>
</dbReference>
<dbReference type="FunFam" id="1.50.40.10:FF:000101">
    <property type="entry name" value="SLC (SoLute Carrier) homolog"/>
    <property type="match status" value="1"/>
</dbReference>
<keyword evidence="13" id="KW-1185">Reference proteome</keyword>
<evidence type="ECO:0000256" key="1">
    <source>
        <dbReference type="ARBA" id="ARBA00004448"/>
    </source>
</evidence>
<name>A0A2G5U3E4_9PELO</name>
<evidence type="ECO:0000313" key="13">
    <source>
        <dbReference type="Proteomes" id="UP000230233"/>
    </source>
</evidence>
<dbReference type="InterPro" id="IPR018108">
    <property type="entry name" value="MCP_transmembrane"/>
</dbReference>
<feature type="repeat" description="Solcar" evidence="10">
    <location>
        <begin position="28"/>
        <end position="120"/>
    </location>
</feature>
<dbReference type="GO" id="GO:0005313">
    <property type="term" value="F:L-glutamate transmembrane transporter activity"/>
    <property type="evidence" value="ECO:0007669"/>
    <property type="project" value="TreeGrafter"/>
</dbReference>
<reference evidence="13" key="1">
    <citation type="submission" date="2017-10" db="EMBL/GenBank/DDBJ databases">
        <title>Rapid genome shrinkage in a self-fertile nematode reveals novel sperm competition proteins.</title>
        <authorList>
            <person name="Yin D."/>
            <person name="Schwarz E.M."/>
            <person name="Thomas C.G."/>
            <person name="Felde R.L."/>
            <person name="Korf I.F."/>
            <person name="Cutter A.D."/>
            <person name="Schartner C.M."/>
            <person name="Ralston E.J."/>
            <person name="Meyer B.J."/>
            <person name="Haag E.S."/>
        </authorList>
    </citation>
    <scope>NUCLEOTIDE SEQUENCE [LARGE SCALE GENOMIC DNA]</scope>
    <source>
        <strain evidence="13">JU1422</strain>
    </source>
</reference>
<keyword evidence="3 11" id="KW-0813">Transport</keyword>
<dbReference type="EMBL" id="PDUG01000004">
    <property type="protein sequence ID" value="PIC34039.1"/>
    <property type="molecule type" value="Genomic_DNA"/>
</dbReference>
<comment type="subcellular location">
    <subcellularLocation>
        <location evidence="1">Mitochondrion inner membrane</location>
        <topology evidence="1">Multi-pass membrane protein</topology>
    </subcellularLocation>
</comment>
<sequence>MNPFSSKHIKMDVDELELLQEERDEVPVRYLPKVLNGGISGIVGVSCVFPMDLVKTRLQNQKGTATYSGIVDCFKKSWRAGAPGKLNQVKGMYQGASVNIFLITPEKAIKLVANDFFRHALMKDQAERLSTPRGMVAGAAAGFCQVVITTPMELLKIRMQQSPDKVKATRLIWNLLTKDGGVRALYRGLGPTMARDVSFSALYFPLFAYLDGLGPRKKDDSGDAVFWASFVSGLTAGASASFAVTPLDVVKTRIQSGGSNYNGICHAFYRIWMDEGVKALFKGAICRMMVMAPLFGIAQTVYYVGLAEKILGLEKGSRV</sequence>
<dbReference type="InterPro" id="IPR023395">
    <property type="entry name" value="MCP_dom_sf"/>
</dbReference>
<dbReference type="AlphaFoldDB" id="A0A2G5U3E4"/>
<dbReference type="SUPFAM" id="SSF103506">
    <property type="entry name" value="Mitochondrial carrier"/>
    <property type="match status" value="1"/>
</dbReference>
<comment type="caution">
    <text evidence="12">The sequence shown here is derived from an EMBL/GenBank/DDBJ whole genome shotgun (WGS) entry which is preliminary data.</text>
</comment>
<dbReference type="Proteomes" id="UP000230233">
    <property type="component" value="Chromosome IV"/>
</dbReference>
<dbReference type="PROSITE" id="PS50920">
    <property type="entry name" value="SOLCAR"/>
    <property type="match status" value="3"/>
</dbReference>
<keyword evidence="8" id="KW-0496">Mitochondrion</keyword>
<dbReference type="Gene3D" id="1.50.40.10">
    <property type="entry name" value="Mitochondrial carrier domain"/>
    <property type="match status" value="1"/>
</dbReference>
<dbReference type="InterPro" id="IPR002067">
    <property type="entry name" value="MCP"/>
</dbReference>
<organism evidence="12 13">
    <name type="scientific">Caenorhabditis nigoni</name>
    <dbReference type="NCBI Taxonomy" id="1611254"/>
    <lineage>
        <taxon>Eukaryota</taxon>
        <taxon>Metazoa</taxon>
        <taxon>Ecdysozoa</taxon>
        <taxon>Nematoda</taxon>
        <taxon>Chromadorea</taxon>
        <taxon>Rhabditida</taxon>
        <taxon>Rhabditina</taxon>
        <taxon>Rhabditomorpha</taxon>
        <taxon>Rhabditoidea</taxon>
        <taxon>Rhabditidae</taxon>
        <taxon>Peloderinae</taxon>
        <taxon>Caenorhabditis</taxon>
    </lineage>
</organism>
<evidence type="ECO:0000256" key="2">
    <source>
        <dbReference type="ARBA" id="ARBA00006375"/>
    </source>
</evidence>
<evidence type="ECO:0000256" key="5">
    <source>
        <dbReference type="ARBA" id="ARBA00022737"/>
    </source>
</evidence>
<evidence type="ECO:0000256" key="8">
    <source>
        <dbReference type="ARBA" id="ARBA00023128"/>
    </source>
</evidence>
<keyword evidence="4 10" id="KW-0812">Transmembrane</keyword>
<gene>
    <name evidence="12" type="primary">Cni-F55G1.5</name>
    <name evidence="12" type="synonym">Cnig_chr_IV.g13810</name>
    <name evidence="12" type="ORF">B9Z55_013810</name>
</gene>
<dbReference type="STRING" id="1611254.A0A2G5U3E4"/>
<evidence type="ECO:0000256" key="6">
    <source>
        <dbReference type="ARBA" id="ARBA00022792"/>
    </source>
</evidence>
<dbReference type="GO" id="GO:0005743">
    <property type="term" value="C:mitochondrial inner membrane"/>
    <property type="evidence" value="ECO:0007669"/>
    <property type="project" value="UniProtKB-SubCell"/>
</dbReference>
<evidence type="ECO:0000313" key="12">
    <source>
        <dbReference type="EMBL" id="PIC34039.1"/>
    </source>
</evidence>
<evidence type="ECO:0000256" key="4">
    <source>
        <dbReference type="ARBA" id="ARBA00022692"/>
    </source>
</evidence>
<evidence type="ECO:0000256" key="10">
    <source>
        <dbReference type="PROSITE-ProRule" id="PRU00282"/>
    </source>
</evidence>
<dbReference type="GO" id="GO:0043490">
    <property type="term" value="P:malate-aspartate shuttle"/>
    <property type="evidence" value="ECO:0007669"/>
    <property type="project" value="TreeGrafter"/>
</dbReference>
<accession>A0A2G5U3E4</accession>
<proteinExistence type="inferred from homology"/>
<dbReference type="PRINTS" id="PR00926">
    <property type="entry name" value="MITOCARRIER"/>
</dbReference>
<keyword evidence="9 10" id="KW-0472">Membrane</keyword>
<dbReference type="InterPro" id="IPR051028">
    <property type="entry name" value="Mito_Solute_Carrier"/>
</dbReference>
<evidence type="ECO:0000256" key="3">
    <source>
        <dbReference type="ARBA" id="ARBA00022448"/>
    </source>
</evidence>
<keyword evidence="5" id="KW-0677">Repeat</keyword>
<evidence type="ECO:0000256" key="9">
    <source>
        <dbReference type="ARBA" id="ARBA00023136"/>
    </source>
</evidence>
<keyword evidence="7" id="KW-1133">Transmembrane helix</keyword>
<feature type="repeat" description="Solcar" evidence="10">
    <location>
        <begin position="224"/>
        <end position="308"/>
    </location>
</feature>
<dbReference type="GO" id="GO:0015183">
    <property type="term" value="F:L-aspartate transmembrane transporter activity"/>
    <property type="evidence" value="ECO:0007669"/>
    <property type="project" value="TreeGrafter"/>
</dbReference>
<dbReference type="OrthoDB" id="2382881at2759"/>
<dbReference type="PANTHER" id="PTHR45678">
    <property type="entry name" value="MITOCHONDRIAL 2-OXODICARBOXYLATE CARRIER 1-RELATED"/>
    <property type="match status" value="1"/>
</dbReference>
<comment type="similarity">
    <text evidence="2 11">Belongs to the mitochondrial carrier (TC 2.A.29) family.</text>
</comment>